<dbReference type="CDD" id="cd01169">
    <property type="entry name" value="HMPP_kinase"/>
    <property type="match status" value="1"/>
</dbReference>
<keyword evidence="10 17" id="KW-0418">Kinase</keyword>
<comment type="pathway">
    <text evidence="3">Cofactor biosynthesis; thiamine diphosphate biosynthesis; 4-amino-2-methyl-5-diphosphomethylpyrimidine from 5-amino-1-(5-phospho-D-ribosyl)imidazole: step 3/3.</text>
</comment>
<dbReference type="EMBL" id="LDQV01000002">
    <property type="protein sequence ID" value="KTR28742.1"/>
    <property type="molecule type" value="Genomic_DNA"/>
</dbReference>
<evidence type="ECO:0000313" key="17">
    <source>
        <dbReference type="EMBL" id="KSU48120.1"/>
    </source>
</evidence>
<dbReference type="Proteomes" id="UP001387110">
    <property type="component" value="Unassembled WGS sequence"/>
</dbReference>
<dbReference type="EMBL" id="JBAWKY010000005">
    <property type="protein sequence ID" value="MEI4463628.1"/>
    <property type="molecule type" value="Genomic_DNA"/>
</dbReference>
<dbReference type="GeneID" id="90838277"/>
<gene>
    <name evidence="19" type="primary">thiD</name>
    <name evidence="17" type="ORF">AS033_13360</name>
    <name evidence="18" type="ORF">RSA11_00310</name>
    <name evidence="19" type="ORF">SZL87_14470</name>
</gene>
<dbReference type="Gene3D" id="3.40.1190.20">
    <property type="match status" value="1"/>
</dbReference>
<dbReference type="EC" id="2.7.4.7" evidence="6"/>
<dbReference type="Proteomes" id="UP000053797">
    <property type="component" value="Unassembled WGS sequence"/>
</dbReference>
<reference evidence="17 20" key="1">
    <citation type="journal article" date="2015" name="Int. J. Syst. Evol. Microbiol.">
        <title>Exiguobacterium enclense sp. nov., isolated from sediment.</title>
        <authorList>
            <person name="Dastager S.G."/>
            <person name="Mawlankar R."/>
            <person name="Sonalkar V.V."/>
            <person name="Thorat M.N."/>
            <person name="Mual P."/>
            <person name="Verma A."/>
            <person name="Krishnamurthi S."/>
            <person name="Tang S.K."/>
            <person name="Li W.J."/>
        </authorList>
    </citation>
    <scope>NUCLEOTIDE SEQUENCE [LARGE SCALE GENOMIC DNA]</scope>
    <source>
        <strain evidence="17 20">NIO-1109</strain>
    </source>
</reference>
<evidence type="ECO:0000256" key="3">
    <source>
        <dbReference type="ARBA" id="ARBA00004769"/>
    </source>
</evidence>
<keyword evidence="22" id="KW-1185">Reference proteome</keyword>
<keyword evidence="9" id="KW-0547">Nucleotide-binding</keyword>
<evidence type="ECO:0000256" key="8">
    <source>
        <dbReference type="ARBA" id="ARBA00022679"/>
    </source>
</evidence>
<keyword evidence="8 19" id="KW-0808">Transferase</keyword>
<comment type="caution">
    <text evidence="17">The sequence shown here is derived from an EMBL/GenBank/DDBJ whole genome shotgun (WGS) entry which is preliminary data.</text>
</comment>
<proteinExistence type="inferred from homology"/>
<comment type="similarity">
    <text evidence="4">Belongs to the ThiD family.</text>
</comment>
<dbReference type="PANTHER" id="PTHR20858:SF17">
    <property type="entry name" value="HYDROXYMETHYLPYRIMIDINE_PHOSPHOMETHYLPYRIMIDINE KINASE THI20-RELATED"/>
    <property type="match status" value="1"/>
</dbReference>
<evidence type="ECO:0000313" key="18">
    <source>
        <dbReference type="EMBL" id="KTR28742.1"/>
    </source>
</evidence>
<evidence type="ECO:0000256" key="14">
    <source>
        <dbReference type="ARBA" id="ARBA00042102"/>
    </source>
</evidence>
<dbReference type="OrthoDB" id="9810880at2"/>
<dbReference type="GO" id="GO:0008902">
    <property type="term" value="F:hydroxymethylpyrimidine kinase activity"/>
    <property type="evidence" value="ECO:0007669"/>
    <property type="project" value="UniProtKB-EC"/>
</dbReference>
<dbReference type="GO" id="GO:0005829">
    <property type="term" value="C:cytosol"/>
    <property type="evidence" value="ECO:0007669"/>
    <property type="project" value="TreeGrafter"/>
</dbReference>
<organism evidence="17 20">
    <name type="scientific">Exiguobacterium indicum</name>
    <dbReference type="NCBI Taxonomy" id="296995"/>
    <lineage>
        <taxon>Bacteria</taxon>
        <taxon>Bacillati</taxon>
        <taxon>Bacillota</taxon>
        <taxon>Bacilli</taxon>
        <taxon>Bacillales</taxon>
        <taxon>Bacillales Family XII. Incertae Sedis</taxon>
        <taxon>Exiguobacterium</taxon>
    </lineage>
</organism>
<dbReference type="PANTHER" id="PTHR20858">
    <property type="entry name" value="PHOSPHOMETHYLPYRIMIDINE KINASE"/>
    <property type="match status" value="1"/>
</dbReference>
<dbReference type="InterPro" id="IPR029056">
    <property type="entry name" value="Ribokinase-like"/>
</dbReference>
<evidence type="ECO:0000256" key="13">
    <source>
        <dbReference type="ARBA" id="ARBA00037917"/>
    </source>
</evidence>
<evidence type="ECO:0000256" key="6">
    <source>
        <dbReference type="ARBA" id="ARBA00012963"/>
    </source>
</evidence>
<keyword evidence="11" id="KW-0067">ATP-binding</keyword>
<dbReference type="GO" id="GO:0009228">
    <property type="term" value="P:thiamine biosynthetic process"/>
    <property type="evidence" value="ECO:0007669"/>
    <property type="project" value="UniProtKB-KW"/>
</dbReference>
<evidence type="ECO:0000313" key="21">
    <source>
        <dbReference type="Proteomes" id="UP000072605"/>
    </source>
</evidence>
<accession>A0A0V8GCV7</accession>
<dbReference type="Proteomes" id="UP000072605">
    <property type="component" value="Unassembled WGS sequence"/>
</dbReference>
<evidence type="ECO:0000259" key="16">
    <source>
        <dbReference type="Pfam" id="PF08543"/>
    </source>
</evidence>
<evidence type="ECO:0000256" key="9">
    <source>
        <dbReference type="ARBA" id="ARBA00022741"/>
    </source>
</evidence>
<evidence type="ECO:0000256" key="15">
    <source>
        <dbReference type="ARBA" id="ARBA00043176"/>
    </source>
</evidence>
<evidence type="ECO:0000256" key="5">
    <source>
        <dbReference type="ARBA" id="ARBA00012135"/>
    </source>
</evidence>
<comment type="catalytic activity">
    <reaction evidence="2">
        <text>4-amino-2-methyl-5-(phosphooxymethyl)pyrimidine + ATP = 4-amino-2-methyl-5-(diphosphooxymethyl)pyrimidine + ADP</text>
        <dbReference type="Rhea" id="RHEA:19893"/>
        <dbReference type="ChEBI" id="CHEBI:30616"/>
        <dbReference type="ChEBI" id="CHEBI:57841"/>
        <dbReference type="ChEBI" id="CHEBI:58354"/>
        <dbReference type="ChEBI" id="CHEBI:456216"/>
        <dbReference type="EC" id="2.7.4.7"/>
    </reaction>
</comment>
<dbReference type="RefSeq" id="WP_023467188.1">
    <property type="nucleotide sequence ID" value="NZ_FMYN01000005.1"/>
</dbReference>
<evidence type="ECO:0000256" key="10">
    <source>
        <dbReference type="ARBA" id="ARBA00022777"/>
    </source>
</evidence>
<reference evidence="19 22" key="3">
    <citation type="submission" date="2023-12" db="EMBL/GenBank/DDBJ databases">
        <authorList>
            <person name="Easwaran N."/>
            <person name="Lazarus H.P.S."/>
        </authorList>
    </citation>
    <scope>NUCLEOTIDE SEQUENCE [LARGE SCALE GENOMIC DNA]</scope>
    <source>
        <strain evidence="19 22">VIT-2023</strain>
    </source>
</reference>
<dbReference type="AlphaFoldDB" id="A0A0V8GCV7"/>
<name>A0A0V8GCV7_9BACL</name>
<sequence>MKHVLTIAGSDSGGGAGIQADLKTFSALGVYGMSVLTAVTAQNTLGVQAVEELSPEIVDAQLTSIFSDIRVDAIKIGMVSNAQTIRVIATHLRKQTVPIILDPVMVAKGGHALLRTEAEQALISELLPLATLVTPNLPEAERLTGRSVTNLDEMRLAMHQLATQTGAVLLKGGHLSGAATDLLFDGEVEHRFTSERLDNQHTHGTGCTLSAAIAARMALGEDLTDSVRQAKSYVTEAIRHGFALGQGIGPTHHFHSLWRDTHVYDHS</sequence>
<evidence type="ECO:0000313" key="19">
    <source>
        <dbReference type="EMBL" id="MEI4463628.1"/>
    </source>
</evidence>
<evidence type="ECO:0000256" key="4">
    <source>
        <dbReference type="ARBA" id="ARBA00009879"/>
    </source>
</evidence>
<dbReference type="NCBIfam" id="TIGR00097">
    <property type="entry name" value="HMP-P_kinase"/>
    <property type="match status" value="1"/>
</dbReference>
<feature type="domain" description="Pyridoxamine kinase/Phosphomethylpyrimidine kinase" evidence="16">
    <location>
        <begin position="11"/>
        <end position="252"/>
    </location>
</feature>
<dbReference type="EC" id="2.7.1.49" evidence="5"/>
<keyword evidence="12" id="KW-0784">Thiamine biosynthesis</keyword>
<comment type="pathway">
    <text evidence="13">Cofactor biosynthesis; thiamine diphosphate biosynthesis; 4-amino-2-methyl-5-diphosphomethylpyrimidine from 5-amino-1-(5-phospho-D-ribosyl)imidazole: step 2/3.</text>
</comment>
<dbReference type="GO" id="GO:0005524">
    <property type="term" value="F:ATP binding"/>
    <property type="evidence" value="ECO:0007669"/>
    <property type="project" value="UniProtKB-KW"/>
</dbReference>
<dbReference type="InterPro" id="IPR013749">
    <property type="entry name" value="PM/HMP-P_kinase-1"/>
</dbReference>
<evidence type="ECO:0000313" key="20">
    <source>
        <dbReference type="Proteomes" id="UP000053797"/>
    </source>
</evidence>
<evidence type="ECO:0000256" key="1">
    <source>
        <dbReference type="ARBA" id="ARBA00000151"/>
    </source>
</evidence>
<evidence type="ECO:0000256" key="2">
    <source>
        <dbReference type="ARBA" id="ARBA00000565"/>
    </source>
</evidence>
<evidence type="ECO:0000256" key="11">
    <source>
        <dbReference type="ARBA" id="ARBA00022840"/>
    </source>
</evidence>
<dbReference type="GO" id="GO:0008972">
    <property type="term" value="F:phosphomethylpyrimidine kinase activity"/>
    <property type="evidence" value="ECO:0007669"/>
    <property type="project" value="UniProtKB-EC"/>
</dbReference>
<protein>
    <recommendedName>
        <fullName evidence="7">Hydroxymethylpyrimidine/phosphomethylpyrimidine kinase</fullName>
        <ecNumber evidence="5">2.7.1.49</ecNumber>
        <ecNumber evidence="6">2.7.4.7</ecNumber>
    </recommendedName>
    <alternativeName>
        <fullName evidence="14">Hydroxymethylpyrimidine kinase</fullName>
    </alternativeName>
    <alternativeName>
        <fullName evidence="15">Hydroxymethylpyrimidine phosphate kinase</fullName>
    </alternativeName>
</protein>
<evidence type="ECO:0000313" key="22">
    <source>
        <dbReference type="Proteomes" id="UP001387110"/>
    </source>
</evidence>
<dbReference type="SUPFAM" id="SSF53613">
    <property type="entry name" value="Ribokinase-like"/>
    <property type="match status" value="1"/>
</dbReference>
<comment type="catalytic activity">
    <reaction evidence="1">
        <text>4-amino-5-hydroxymethyl-2-methylpyrimidine + ATP = 4-amino-2-methyl-5-(phosphooxymethyl)pyrimidine + ADP + H(+)</text>
        <dbReference type="Rhea" id="RHEA:23096"/>
        <dbReference type="ChEBI" id="CHEBI:15378"/>
        <dbReference type="ChEBI" id="CHEBI:16892"/>
        <dbReference type="ChEBI" id="CHEBI:30616"/>
        <dbReference type="ChEBI" id="CHEBI:58354"/>
        <dbReference type="ChEBI" id="CHEBI:456216"/>
        <dbReference type="EC" id="2.7.1.49"/>
    </reaction>
</comment>
<reference evidence="18 21" key="2">
    <citation type="journal article" date="2016" name="Front. Microbiol.">
        <title>Genomic Resource of Rice Seed Associated Bacteria.</title>
        <authorList>
            <person name="Midha S."/>
            <person name="Bansal K."/>
            <person name="Sharma S."/>
            <person name="Kumar N."/>
            <person name="Patil P.P."/>
            <person name="Chaudhry V."/>
            <person name="Patil P.B."/>
        </authorList>
    </citation>
    <scope>NUCLEOTIDE SEQUENCE [LARGE SCALE GENOMIC DNA]</scope>
    <source>
        <strain evidence="18 21">RSA11</strain>
    </source>
</reference>
<dbReference type="EMBL" id="LNQL01000005">
    <property type="protein sequence ID" value="KSU48120.1"/>
    <property type="molecule type" value="Genomic_DNA"/>
</dbReference>
<dbReference type="FunFam" id="3.40.1190.20:FF:000003">
    <property type="entry name" value="Phosphomethylpyrimidine kinase ThiD"/>
    <property type="match status" value="1"/>
</dbReference>
<dbReference type="Pfam" id="PF08543">
    <property type="entry name" value="Phos_pyr_kin"/>
    <property type="match status" value="1"/>
</dbReference>
<evidence type="ECO:0000256" key="7">
    <source>
        <dbReference type="ARBA" id="ARBA00019161"/>
    </source>
</evidence>
<evidence type="ECO:0000256" key="12">
    <source>
        <dbReference type="ARBA" id="ARBA00022977"/>
    </source>
</evidence>
<dbReference type="InterPro" id="IPR004399">
    <property type="entry name" value="HMP/HMP-P_kinase_dom"/>
</dbReference>